<protein>
    <submittedName>
        <fullName evidence="1">Uncharacterized protein</fullName>
    </submittedName>
</protein>
<name>M8BZG6_AEGTA</name>
<evidence type="ECO:0000313" key="1">
    <source>
        <dbReference type="EnsemblPlants" id="EMT27183"/>
    </source>
</evidence>
<sequence length="148" mass="16069">MRAKGRIVRRGASPASVFCATSRLEAVLMGAEAAVCDLRRGKACSQAQRRGRWPRHAERSTVGPRATACSVLGAAYFTGRSRAMGVCAGHRRGRAGDERRHQSNDDGNTSNIIFEIMVGGCSHEVCFEDSHGMTTTPNRNTKLVYDLT</sequence>
<organism evidence="1">
    <name type="scientific">Aegilops tauschii</name>
    <name type="common">Tausch's goatgrass</name>
    <name type="synonym">Aegilops squarrosa</name>
    <dbReference type="NCBI Taxonomy" id="37682"/>
    <lineage>
        <taxon>Eukaryota</taxon>
        <taxon>Viridiplantae</taxon>
        <taxon>Streptophyta</taxon>
        <taxon>Embryophyta</taxon>
        <taxon>Tracheophyta</taxon>
        <taxon>Spermatophyta</taxon>
        <taxon>Magnoliopsida</taxon>
        <taxon>Liliopsida</taxon>
        <taxon>Poales</taxon>
        <taxon>Poaceae</taxon>
        <taxon>BOP clade</taxon>
        <taxon>Pooideae</taxon>
        <taxon>Triticodae</taxon>
        <taxon>Triticeae</taxon>
        <taxon>Triticinae</taxon>
        <taxon>Aegilops</taxon>
    </lineage>
</organism>
<accession>M8BZG6</accession>
<reference evidence="1" key="1">
    <citation type="submission" date="2015-06" db="UniProtKB">
        <authorList>
            <consortium name="EnsemblPlants"/>
        </authorList>
    </citation>
    <scope>IDENTIFICATION</scope>
</reference>
<proteinExistence type="predicted"/>
<dbReference type="AlphaFoldDB" id="M8BZG6"/>
<dbReference type="EnsemblPlants" id="EMT27183">
    <property type="protein sequence ID" value="EMT27183"/>
    <property type="gene ID" value="F775_30971"/>
</dbReference>